<proteinExistence type="inferred from homology"/>
<dbReference type="GO" id="GO:0099078">
    <property type="term" value="C:BORC complex"/>
    <property type="evidence" value="ECO:0007669"/>
    <property type="project" value="TreeGrafter"/>
</dbReference>
<name>A0A147B9N4_9ACAR</name>
<evidence type="ECO:0000313" key="6">
    <source>
        <dbReference type="EMBL" id="JAR87488.1"/>
    </source>
</evidence>
<dbReference type="EMBL" id="GEIB01000368">
    <property type="protein sequence ID" value="JAR87488.1"/>
    <property type="molecule type" value="Transcribed_RNA"/>
</dbReference>
<evidence type="ECO:0000256" key="5">
    <source>
        <dbReference type="SAM" id="MobiDB-lite"/>
    </source>
</evidence>
<accession>A0A147B9N4</accession>
<feature type="non-terminal residue" evidence="6">
    <location>
        <position position="205"/>
    </location>
</feature>
<comment type="similarity">
    <text evidence="2">Belongs to the BORCS8 family.</text>
</comment>
<reference evidence="6" key="1">
    <citation type="submission" date="2016-03" db="EMBL/GenBank/DDBJ databases">
        <title>Gut transcriptome analysis on engorged females of Ornithodoros mimon (Acari: Argasidae) and phylogenetic inferences of soft ticks.</title>
        <authorList>
            <person name="Landulfo G.A."/>
            <person name="Giovanni D."/>
            <person name="Carvalho E."/>
            <person name="Junqueira-de-Azevedo I."/>
            <person name="Patane J."/>
            <person name="Mendoca R."/>
            <person name="Barros-Battesti D."/>
        </authorList>
    </citation>
    <scope>NUCLEOTIDE SEQUENCE</scope>
    <source>
        <strain evidence="6">Females</strain>
        <tissue evidence="6">Gut</tissue>
    </source>
</reference>
<sequence>FIRVFVQTRKSSMSRPGGDDAEKRLLLDVELDHRARTTCCKISENAHILSNEPSLACYRLQEHVRKSLAPIVERRIQMNDARKDLQGKCYDLEYSISAVRSFQQSGQYLSNVQDLMKNAIFMKQQLLHSEAQKSPALTKRASKMHRFSGSFDLPSSFLPSGLSTSLSVGSDIKSSPVFLRSTSSSPRRPRTSSVSSSPSSKVLTT</sequence>
<feature type="compositionally biased region" description="Low complexity" evidence="5">
    <location>
        <begin position="180"/>
        <end position="205"/>
    </location>
</feature>
<evidence type="ECO:0000256" key="3">
    <source>
        <dbReference type="ARBA" id="ARBA00023136"/>
    </source>
</evidence>
<evidence type="ECO:0000256" key="4">
    <source>
        <dbReference type="ARBA" id="ARBA00023228"/>
    </source>
</evidence>
<evidence type="ECO:0000256" key="2">
    <source>
        <dbReference type="ARBA" id="ARBA00010463"/>
    </source>
</evidence>
<keyword evidence="3" id="KW-0472">Membrane</keyword>
<comment type="subcellular location">
    <subcellularLocation>
        <location evidence="1">Lysosome membrane</location>
    </subcellularLocation>
</comment>
<feature type="region of interest" description="Disordered" evidence="5">
    <location>
        <begin position="176"/>
        <end position="205"/>
    </location>
</feature>
<dbReference type="PANTHER" id="PTHR21146">
    <property type="entry name" value="MEF2B PROTEIN"/>
    <property type="match status" value="1"/>
</dbReference>
<dbReference type="PANTHER" id="PTHR21146:SF0">
    <property type="entry name" value="BLOC-1-RELATED COMPLEX SUBUNIT 8"/>
    <property type="match status" value="1"/>
</dbReference>
<evidence type="ECO:0000256" key="1">
    <source>
        <dbReference type="ARBA" id="ARBA00004656"/>
    </source>
</evidence>
<feature type="non-terminal residue" evidence="6">
    <location>
        <position position="1"/>
    </location>
</feature>
<dbReference type="InterPro" id="IPR019320">
    <property type="entry name" value="BORCS8"/>
</dbReference>
<dbReference type="AlphaFoldDB" id="A0A147B9N4"/>
<protein>
    <submittedName>
        <fullName evidence="6">Protein mef2bnb homolog</fullName>
    </submittedName>
</protein>
<dbReference type="Pfam" id="PF10167">
    <property type="entry name" value="BORCS8"/>
    <property type="match status" value="1"/>
</dbReference>
<organism evidence="6">
    <name type="scientific">Alectorobius mimon</name>
    <dbReference type="NCBI Taxonomy" id="360319"/>
    <lineage>
        <taxon>Eukaryota</taxon>
        <taxon>Metazoa</taxon>
        <taxon>Ecdysozoa</taxon>
        <taxon>Arthropoda</taxon>
        <taxon>Chelicerata</taxon>
        <taxon>Arachnida</taxon>
        <taxon>Acari</taxon>
        <taxon>Parasitiformes</taxon>
        <taxon>Ixodida</taxon>
        <taxon>Ixodoidea</taxon>
        <taxon>Argasidae</taxon>
        <taxon>Ornithodorinae</taxon>
        <taxon>Alectorobius</taxon>
    </lineage>
</organism>
<keyword evidence="4" id="KW-0458">Lysosome</keyword>
<dbReference type="GO" id="GO:0005765">
    <property type="term" value="C:lysosomal membrane"/>
    <property type="evidence" value="ECO:0007669"/>
    <property type="project" value="UniProtKB-SubCell"/>
</dbReference>